<accession>X1QW81</accession>
<proteinExistence type="predicted"/>
<dbReference type="SUPFAM" id="SSF109604">
    <property type="entry name" value="HD-domain/PDEase-like"/>
    <property type="match status" value="1"/>
</dbReference>
<protein>
    <recommendedName>
        <fullName evidence="2">HD domain-containing protein</fullName>
    </recommendedName>
</protein>
<dbReference type="AlphaFoldDB" id="X1QW81"/>
<dbReference type="CDD" id="cd00077">
    <property type="entry name" value="HDc"/>
    <property type="match status" value="1"/>
</dbReference>
<dbReference type="Gene3D" id="1.10.3210.10">
    <property type="entry name" value="Hypothetical protein af1432"/>
    <property type="match status" value="1"/>
</dbReference>
<dbReference type="PANTHER" id="PTHR11373">
    <property type="entry name" value="DEOXYNUCLEOSIDE TRIPHOSPHATE TRIPHOSPHOHYDROLASE"/>
    <property type="match status" value="1"/>
</dbReference>
<gene>
    <name evidence="1" type="ORF">S06H3_63747</name>
</gene>
<reference evidence="1" key="1">
    <citation type="journal article" date="2014" name="Front. Microbiol.">
        <title>High frequency of phylogenetically diverse reductive dehalogenase-homologous genes in deep subseafloor sedimentary metagenomes.</title>
        <authorList>
            <person name="Kawai M."/>
            <person name="Futagami T."/>
            <person name="Toyoda A."/>
            <person name="Takaki Y."/>
            <person name="Nishi S."/>
            <person name="Hori S."/>
            <person name="Arai W."/>
            <person name="Tsubouchi T."/>
            <person name="Morono Y."/>
            <person name="Uchiyama I."/>
            <person name="Ito T."/>
            <person name="Fujiyama A."/>
            <person name="Inagaki F."/>
            <person name="Takami H."/>
        </authorList>
    </citation>
    <scope>NUCLEOTIDE SEQUENCE</scope>
    <source>
        <strain evidence="1">Expedition CK06-06</strain>
    </source>
</reference>
<dbReference type="GO" id="GO:0006203">
    <property type="term" value="P:dGTP catabolic process"/>
    <property type="evidence" value="ECO:0007669"/>
    <property type="project" value="TreeGrafter"/>
</dbReference>
<dbReference type="EMBL" id="BARV01042368">
    <property type="protein sequence ID" value="GAI47534.1"/>
    <property type="molecule type" value="Genomic_DNA"/>
</dbReference>
<dbReference type="PANTHER" id="PTHR11373:SF4">
    <property type="entry name" value="DEOXYNUCLEOSIDE TRIPHOSPHATE TRIPHOSPHOHYDROLASE SAMHD1"/>
    <property type="match status" value="1"/>
</dbReference>
<organism evidence="1">
    <name type="scientific">marine sediment metagenome</name>
    <dbReference type="NCBI Taxonomy" id="412755"/>
    <lineage>
        <taxon>unclassified sequences</taxon>
        <taxon>metagenomes</taxon>
        <taxon>ecological metagenomes</taxon>
    </lineage>
</organism>
<evidence type="ECO:0008006" key="2">
    <source>
        <dbReference type="Google" id="ProtNLM"/>
    </source>
</evidence>
<dbReference type="InterPro" id="IPR050135">
    <property type="entry name" value="dGTPase-like"/>
</dbReference>
<dbReference type="InterPro" id="IPR003607">
    <property type="entry name" value="HD/PDEase_dom"/>
</dbReference>
<evidence type="ECO:0000313" key="1">
    <source>
        <dbReference type="EMBL" id="GAI47534.1"/>
    </source>
</evidence>
<sequence length="130" mass="14914">GSVLFYPYPLPVYPEVSYKASGRVPYTKRVKEILEHPSFSRLAQINQLGLLNLVYPGATHSRFEHCLGTFSNTCHYLRALYYDELNPMFQSIMSVENMKCALLTSLLHDIGQYPLCHDIEELRMAKVAKD</sequence>
<dbReference type="GO" id="GO:0008832">
    <property type="term" value="F:dGTPase activity"/>
    <property type="evidence" value="ECO:0007669"/>
    <property type="project" value="TreeGrafter"/>
</dbReference>
<feature type="non-terminal residue" evidence="1">
    <location>
        <position position="130"/>
    </location>
</feature>
<name>X1QW81_9ZZZZ</name>
<feature type="non-terminal residue" evidence="1">
    <location>
        <position position="1"/>
    </location>
</feature>
<comment type="caution">
    <text evidence="1">The sequence shown here is derived from an EMBL/GenBank/DDBJ whole genome shotgun (WGS) entry which is preliminary data.</text>
</comment>